<evidence type="ECO:0000313" key="14">
    <source>
        <dbReference type="Proteomes" id="UP000542125"/>
    </source>
</evidence>
<evidence type="ECO:0000256" key="4">
    <source>
        <dbReference type="ARBA" id="ARBA00022452"/>
    </source>
</evidence>
<evidence type="ECO:0000256" key="7">
    <source>
        <dbReference type="ARBA" id="ARBA00023065"/>
    </source>
</evidence>
<evidence type="ECO:0000256" key="5">
    <source>
        <dbReference type="ARBA" id="ARBA00022692"/>
    </source>
</evidence>
<evidence type="ECO:0000259" key="12">
    <source>
        <dbReference type="Pfam" id="PF13609"/>
    </source>
</evidence>
<dbReference type="EMBL" id="JACBYR010000002">
    <property type="protein sequence ID" value="NYE84873.1"/>
    <property type="molecule type" value="Genomic_DNA"/>
</dbReference>
<keyword evidence="8" id="KW-0626">Porin</keyword>
<dbReference type="InterPro" id="IPR001702">
    <property type="entry name" value="Porin_Gram-ve"/>
</dbReference>
<evidence type="ECO:0000256" key="10">
    <source>
        <dbReference type="ARBA" id="ARBA00023237"/>
    </source>
</evidence>
<dbReference type="AlphaFoldDB" id="A0A7Y9IXL1"/>
<keyword evidence="6 11" id="KW-0732">Signal</keyword>
<evidence type="ECO:0000256" key="2">
    <source>
        <dbReference type="ARBA" id="ARBA00011233"/>
    </source>
</evidence>
<keyword evidence="9" id="KW-0472">Membrane</keyword>
<dbReference type="PANTHER" id="PTHR34501">
    <property type="entry name" value="PROTEIN YDDL-RELATED"/>
    <property type="match status" value="1"/>
</dbReference>
<keyword evidence="10" id="KW-0998">Cell outer membrane</keyword>
<reference evidence="13 14" key="1">
    <citation type="submission" date="2020-07" db="EMBL/GenBank/DDBJ databases">
        <title>Genomic Encyclopedia of Type Strains, Phase IV (KMG-V): Genome sequencing to study the core and pangenomes of soil and plant-associated prokaryotes.</title>
        <authorList>
            <person name="Whitman W."/>
        </authorList>
    </citation>
    <scope>NUCLEOTIDE SEQUENCE [LARGE SCALE GENOMIC DNA]</scope>
    <source>
        <strain evidence="13 14">SAS40</strain>
    </source>
</reference>
<accession>A0A7Y9IXL1</accession>
<keyword evidence="3" id="KW-0813">Transport</keyword>
<dbReference type="Proteomes" id="UP000542125">
    <property type="component" value="Unassembled WGS sequence"/>
</dbReference>
<keyword evidence="14" id="KW-1185">Reference proteome</keyword>
<comment type="subcellular location">
    <subcellularLocation>
        <location evidence="1">Cell outer membrane</location>
        <topology evidence="1">Multi-pass membrane protein</topology>
    </subcellularLocation>
</comment>
<evidence type="ECO:0000256" key="1">
    <source>
        <dbReference type="ARBA" id="ARBA00004571"/>
    </source>
</evidence>
<keyword evidence="7" id="KW-0406">Ion transport</keyword>
<feature type="chain" id="PRO_5031487307" evidence="11">
    <location>
        <begin position="21"/>
        <end position="341"/>
    </location>
</feature>
<feature type="domain" description="Porin" evidence="12">
    <location>
        <begin position="8"/>
        <end position="317"/>
    </location>
</feature>
<keyword evidence="5" id="KW-0812">Transmembrane</keyword>
<sequence length="341" mass="35854">MKKTLILAAILASAAGTAQAQSSVTLYGLVDAGFLHSKVDGQSSRNALDSGIQNDSRFGMRGSEDLGGGLKANFTLESGINVDDGTTTGSGLFNRQAWVGLSHSRFGEMRLGRQFILGSAFFTSIDPFGTVFRQAGIGSTVIAANQVRNDNTAMFFSPNFGGLQAAIGYSFTRSGQEVPGNANNNRAVTTGVRYNNGPIEAAVTYDRLDPGTGGANGISTQVGGAYDFGVVKVHALYADQRNIAVTAGTAATPATSVPFASNTKSYMVGLSAPIGAGRVFGSYQKAKDWDIKGYSVGYTYALSRRTNAYAFFSDIDNLGSRASVRNDIGTRQAGFGVRHMF</sequence>
<comment type="caution">
    <text evidence="13">The sequence shown here is derived from an EMBL/GenBank/DDBJ whole genome shotgun (WGS) entry which is preliminary data.</text>
</comment>
<dbReference type="PRINTS" id="PR00182">
    <property type="entry name" value="ECOLNEIPORIN"/>
</dbReference>
<organism evidence="13 14">
    <name type="scientific">Pigmentiphaga litoralis</name>
    <dbReference type="NCBI Taxonomy" id="516702"/>
    <lineage>
        <taxon>Bacteria</taxon>
        <taxon>Pseudomonadati</taxon>
        <taxon>Pseudomonadota</taxon>
        <taxon>Betaproteobacteria</taxon>
        <taxon>Burkholderiales</taxon>
        <taxon>Alcaligenaceae</taxon>
        <taxon>Pigmentiphaga</taxon>
    </lineage>
</organism>
<proteinExistence type="predicted"/>
<evidence type="ECO:0000256" key="11">
    <source>
        <dbReference type="SAM" id="SignalP"/>
    </source>
</evidence>
<dbReference type="CDD" id="cd00342">
    <property type="entry name" value="gram_neg_porins"/>
    <property type="match status" value="1"/>
</dbReference>
<dbReference type="InterPro" id="IPR033900">
    <property type="entry name" value="Gram_neg_porin_domain"/>
</dbReference>
<dbReference type="GO" id="GO:0046930">
    <property type="term" value="C:pore complex"/>
    <property type="evidence" value="ECO:0007669"/>
    <property type="project" value="UniProtKB-KW"/>
</dbReference>
<evidence type="ECO:0000313" key="13">
    <source>
        <dbReference type="EMBL" id="NYE84873.1"/>
    </source>
</evidence>
<evidence type="ECO:0000256" key="3">
    <source>
        <dbReference type="ARBA" id="ARBA00022448"/>
    </source>
</evidence>
<feature type="signal peptide" evidence="11">
    <location>
        <begin position="1"/>
        <end position="20"/>
    </location>
</feature>
<keyword evidence="4" id="KW-1134">Transmembrane beta strand</keyword>
<dbReference type="InterPro" id="IPR002299">
    <property type="entry name" value="Porin_Neis"/>
</dbReference>
<dbReference type="InterPro" id="IPR050298">
    <property type="entry name" value="Gram-neg_bact_OMP"/>
</dbReference>
<evidence type="ECO:0000256" key="8">
    <source>
        <dbReference type="ARBA" id="ARBA00023114"/>
    </source>
</evidence>
<dbReference type="PRINTS" id="PR00184">
    <property type="entry name" value="NEISSPPORIN"/>
</dbReference>
<protein>
    <submittedName>
        <fullName evidence="13">Putative porin</fullName>
    </submittedName>
</protein>
<dbReference type="GO" id="GO:0015288">
    <property type="term" value="F:porin activity"/>
    <property type="evidence" value="ECO:0007669"/>
    <property type="project" value="UniProtKB-KW"/>
</dbReference>
<comment type="subunit">
    <text evidence="2">Homotrimer.</text>
</comment>
<dbReference type="GO" id="GO:0009279">
    <property type="term" value="C:cell outer membrane"/>
    <property type="evidence" value="ECO:0007669"/>
    <property type="project" value="UniProtKB-SubCell"/>
</dbReference>
<dbReference type="SUPFAM" id="SSF56935">
    <property type="entry name" value="Porins"/>
    <property type="match status" value="1"/>
</dbReference>
<dbReference type="InterPro" id="IPR023614">
    <property type="entry name" value="Porin_dom_sf"/>
</dbReference>
<evidence type="ECO:0000256" key="6">
    <source>
        <dbReference type="ARBA" id="ARBA00022729"/>
    </source>
</evidence>
<gene>
    <name evidence="13" type="ORF">FHW18_004180</name>
</gene>
<dbReference type="RefSeq" id="WP_179588905.1">
    <property type="nucleotide sequence ID" value="NZ_JACBYR010000002.1"/>
</dbReference>
<evidence type="ECO:0000256" key="9">
    <source>
        <dbReference type="ARBA" id="ARBA00023136"/>
    </source>
</evidence>
<name>A0A7Y9IXL1_9BURK</name>
<dbReference type="PANTHER" id="PTHR34501:SF9">
    <property type="entry name" value="MAJOR OUTER MEMBRANE PROTEIN P.IA"/>
    <property type="match status" value="1"/>
</dbReference>
<dbReference type="Pfam" id="PF13609">
    <property type="entry name" value="Porin_4"/>
    <property type="match status" value="1"/>
</dbReference>
<dbReference type="Gene3D" id="2.40.160.10">
    <property type="entry name" value="Porin"/>
    <property type="match status" value="1"/>
</dbReference>
<dbReference type="GO" id="GO:0034220">
    <property type="term" value="P:monoatomic ion transmembrane transport"/>
    <property type="evidence" value="ECO:0007669"/>
    <property type="project" value="InterPro"/>
</dbReference>